<keyword evidence="1" id="KW-0812">Transmembrane</keyword>
<evidence type="ECO:0000313" key="3">
    <source>
        <dbReference type="Proteomes" id="UP000826195"/>
    </source>
</evidence>
<gene>
    <name evidence="2" type="ORF">KQX54_005759</name>
</gene>
<name>A0AAV7IQT3_COTGL</name>
<proteinExistence type="predicted"/>
<protein>
    <submittedName>
        <fullName evidence="2">Uncharacterized protein</fullName>
    </submittedName>
</protein>
<accession>A0AAV7IQT3</accession>
<feature type="transmembrane region" description="Helical" evidence="1">
    <location>
        <begin position="189"/>
        <end position="212"/>
    </location>
</feature>
<evidence type="ECO:0000256" key="1">
    <source>
        <dbReference type="SAM" id="Phobius"/>
    </source>
</evidence>
<sequence>MCFKSNSNPVFISADLLSKDWNPGGNSWVVIDHKFQKQATGFNSAYPTYVLSFESIDYLKATINHFRKSTAWSIKSPFLIVERKSSCLSAGEVLQFMWKQDLMAVYYLCSDQNTTIVFTLIHLLSPFATHAPAPWVFFSNLTIIERNRPFTIWNTQKEISRYQVFFKKTQTKRIEERASFEFIDFDTLILNYMIVLGLLIWGLVAFGLELLFHKYEKRRRQTLIRRRYRMELRSQLRNVSSIEQIIPSNPGTSFGG</sequence>
<evidence type="ECO:0000313" key="2">
    <source>
        <dbReference type="EMBL" id="KAH0557420.1"/>
    </source>
</evidence>
<comment type="caution">
    <text evidence="2">The sequence shown here is derived from an EMBL/GenBank/DDBJ whole genome shotgun (WGS) entry which is preliminary data.</text>
</comment>
<dbReference type="AlphaFoldDB" id="A0AAV7IQT3"/>
<organism evidence="2 3">
    <name type="scientific">Cotesia glomerata</name>
    <name type="common">Lepidopteran parasitic wasp</name>
    <name type="synonym">Apanteles glomeratus</name>
    <dbReference type="NCBI Taxonomy" id="32391"/>
    <lineage>
        <taxon>Eukaryota</taxon>
        <taxon>Metazoa</taxon>
        <taxon>Ecdysozoa</taxon>
        <taxon>Arthropoda</taxon>
        <taxon>Hexapoda</taxon>
        <taxon>Insecta</taxon>
        <taxon>Pterygota</taxon>
        <taxon>Neoptera</taxon>
        <taxon>Endopterygota</taxon>
        <taxon>Hymenoptera</taxon>
        <taxon>Apocrita</taxon>
        <taxon>Ichneumonoidea</taxon>
        <taxon>Braconidae</taxon>
        <taxon>Microgastrinae</taxon>
        <taxon>Cotesia</taxon>
    </lineage>
</organism>
<dbReference type="EMBL" id="JAHXZJ010000747">
    <property type="protein sequence ID" value="KAH0557420.1"/>
    <property type="molecule type" value="Genomic_DNA"/>
</dbReference>
<keyword evidence="3" id="KW-1185">Reference proteome</keyword>
<dbReference type="Proteomes" id="UP000826195">
    <property type="component" value="Unassembled WGS sequence"/>
</dbReference>
<reference evidence="2 3" key="1">
    <citation type="journal article" date="2021" name="J. Hered.">
        <title>A chromosome-level genome assembly of the parasitoid wasp, Cotesia glomerata (Hymenoptera: Braconidae).</title>
        <authorList>
            <person name="Pinto B.J."/>
            <person name="Weis J.J."/>
            <person name="Gamble T."/>
            <person name="Ode P.J."/>
            <person name="Paul R."/>
            <person name="Zaspel J.M."/>
        </authorList>
    </citation>
    <scope>NUCLEOTIDE SEQUENCE [LARGE SCALE GENOMIC DNA]</scope>
    <source>
        <strain evidence="2">CgM1</strain>
    </source>
</reference>
<keyword evidence="1" id="KW-0472">Membrane</keyword>
<keyword evidence="1" id="KW-1133">Transmembrane helix</keyword>